<dbReference type="EMBL" id="JAUSUB010000008">
    <property type="protein sequence ID" value="MDQ0270408.1"/>
    <property type="molecule type" value="Genomic_DNA"/>
</dbReference>
<dbReference type="Gene3D" id="3.40.190.10">
    <property type="entry name" value="Periplasmic binding protein-like II"/>
    <property type="match status" value="2"/>
</dbReference>
<dbReference type="SUPFAM" id="SSF46785">
    <property type="entry name" value="Winged helix' DNA-binding domain"/>
    <property type="match status" value="1"/>
</dbReference>
<reference evidence="6 7" key="1">
    <citation type="submission" date="2023-07" db="EMBL/GenBank/DDBJ databases">
        <title>Genomic Encyclopedia of Type Strains, Phase IV (KMG-IV): sequencing the most valuable type-strain genomes for metagenomic binning, comparative biology and taxonomic classification.</title>
        <authorList>
            <person name="Goeker M."/>
        </authorList>
    </citation>
    <scope>NUCLEOTIDE SEQUENCE [LARGE SCALE GENOMIC DNA]</scope>
    <source>
        <strain evidence="6 7">DSM 23494</strain>
    </source>
</reference>
<evidence type="ECO:0000256" key="2">
    <source>
        <dbReference type="ARBA" id="ARBA00023015"/>
    </source>
</evidence>
<evidence type="ECO:0000256" key="1">
    <source>
        <dbReference type="ARBA" id="ARBA00009437"/>
    </source>
</evidence>
<comment type="caution">
    <text evidence="6">The sequence shown here is derived from an EMBL/GenBank/DDBJ whole genome shotgun (WGS) entry which is preliminary data.</text>
</comment>
<dbReference type="Gene3D" id="1.10.10.10">
    <property type="entry name" value="Winged helix-like DNA-binding domain superfamily/Winged helix DNA-binding domain"/>
    <property type="match status" value="1"/>
</dbReference>
<comment type="similarity">
    <text evidence="1">Belongs to the LysR transcriptional regulatory family.</text>
</comment>
<dbReference type="CDD" id="cd08420">
    <property type="entry name" value="PBP2_CysL_like"/>
    <property type="match status" value="1"/>
</dbReference>
<dbReference type="PANTHER" id="PTHR30126">
    <property type="entry name" value="HTH-TYPE TRANSCRIPTIONAL REGULATOR"/>
    <property type="match status" value="1"/>
</dbReference>
<dbReference type="PANTHER" id="PTHR30126:SF39">
    <property type="entry name" value="HTH-TYPE TRANSCRIPTIONAL REGULATOR CYSL"/>
    <property type="match status" value="1"/>
</dbReference>
<dbReference type="InterPro" id="IPR036388">
    <property type="entry name" value="WH-like_DNA-bd_sf"/>
</dbReference>
<dbReference type="GO" id="GO:0003677">
    <property type="term" value="F:DNA binding"/>
    <property type="evidence" value="ECO:0007669"/>
    <property type="project" value="UniProtKB-KW"/>
</dbReference>
<evidence type="ECO:0000259" key="5">
    <source>
        <dbReference type="PROSITE" id="PS50931"/>
    </source>
</evidence>
<dbReference type="InterPro" id="IPR036390">
    <property type="entry name" value="WH_DNA-bd_sf"/>
</dbReference>
<keyword evidence="3 6" id="KW-0238">DNA-binding</keyword>
<dbReference type="PRINTS" id="PR00039">
    <property type="entry name" value="HTHLYSR"/>
</dbReference>
<dbReference type="Pfam" id="PF03466">
    <property type="entry name" value="LysR_substrate"/>
    <property type="match status" value="1"/>
</dbReference>
<dbReference type="InterPro" id="IPR005119">
    <property type="entry name" value="LysR_subst-bd"/>
</dbReference>
<dbReference type="SUPFAM" id="SSF53850">
    <property type="entry name" value="Periplasmic binding protein-like II"/>
    <property type="match status" value="1"/>
</dbReference>
<dbReference type="PROSITE" id="PS50931">
    <property type="entry name" value="HTH_LYSR"/>
    <property type="match status" value="1"/>
</dbReference>
<dbReference type="RefSeq" id="WP_307474815.1">
    <property type="nucleotide sequence ID" value="NZ_JAUSUB010000008.1"/>
</dbReference>
<evidence type="ECO:0000313" key="7">
    <source>
        <dbReference type="Proteomes" id="UP001238088"/>
    </source>
</evidence>
<gene>
    <name evidence="6" type="ORF">J2S17_002283</name>
</gene>
<keyword evidence="2" id="KW-0805">Transcription regulation</keyword>
<proteinExistence type="inferred from homology"/>
<keyword evidence="4" id="KW-0804">Transcription</keyword>
<keyword evidence="7" id="KW-1185">Reference proteome</keyword>
<evidence type="ECO:0000256" key="4">
    <source>
        <dbReference type="ARBA" id="ARBA00023163"/>
    </source>
</evidence>
<name>A0ABU0AJ04_9BACI</name>
<protein>
    <submittedName>
        <fullName evidence="6">DNA-binding transcriptional LysR family regulator</fullName>
    </submittedName>
</protein>
<dbReference type="InterPro" id="IPR000847">
    <property type="entry name" value="LysR_HTH_N"/>
</dbReference>
<evidence type="ECO:0000313" key="6">
    <source>
        <dbReference type="EMBL" id="MDQ0270408.1"/>
    </source>
</evidence>
<dbReference type="Pfam" id="PF00126">
    <property type="entry name" value="HTH_1"/>
    <property type="match status" value="1"/>
</dbReference>
<evidence type="ECO:0000256" key="3">
    <source>
        <dbReference type="ARBA" id="ARBA00023125"/>
    </source>
</evidence>
<sequence>MHMDELETFITLVQEKNFTKTAVKRGLSQPTVSVHIKNLENEFSTSLITRTTKHVSLTAEGELFYDHVLQMRALYKNIQESLYQKKLEASGLIRIGASFTIGEYLLPKVIASMHSSYGQLDFHITIGNTDAMINAVRRLEVDIGLVEGHGHSKDVVQTPFQEDLLVIVRSPLFKKPIHTLEDLHEQVWIIREEGSGTRQSFEHLITTNNIRVGSTFIFSSTQGIKGSVINGMGIALLSEAAIQEELNHGTLEIVPIEGLYERRAFSYVLTKGTKPNRNIKLLLDSLKE</sequence>
<feature type="domain" description="HTH lysR-type" evidence="5">
    <location>
        <begin position="1"/>
        <end position="58"/>
    </location>
</feature>
<dbReference type="Proteomes" id="UP001238088">
    <property type="component" value="Unassembled WGS sequence"/>
</dbReference>
<organism evidence="6 7">
    <name type="scientific">Cytobacillus purgationiresistens</name>
    <dbReference type="NCBI Taxonomy" id="863449"/>
    <lineage>
        <taxon>Bacteria</taxon>
        <taxon>Bacillati</taxon>
        <taxon>Bacillota</taxon>
        <taxon>Bacilli</taxon>
        <taxon>Bacillales</taxon>
        <taxon>Bacillaceae</taxon>
        <taxon>Cytobacillus</taxon>
    </lineage>
</organism>
<accession>A0ABU0AJ04</accession>